<keyword evidence="22" id="KW-0812">Transmembrane</keyword>
<evidence type="ECO:0000256" key="18">
    <source>
        <dbReference type="ARBA" id="ARBA00043124"/>
    </source>
</evidence>
<dbReference type="SUPFAM" id="SSF57535">
    <property type="entry name" value="Complement control module/SCR domain"/>
    <property type="match status" value="14"/>
</dbReference>
<dbReference type="InterPro" id="IPR000436">
    <property type="entry name" value="Sushi_SCR_CCP_dom"/>
</dbReference>
<keyword evidence="9" id="KW-0677">Repeat</keyword>
<dbReference type="PROSITE" id="PS01186">
    <property type="entry name" value="EGF_2"/>
    <property type="match status" value="1"/>
</dbReference>
<feature type="domain" description="Sushi" evidence="25">
    <location>
        <begin position="583"/>
        <end position="646"/>
    </location>
</feature>
<evidence type="ECO:0000256" key="16">
    <source>
        <dbReference type="ARBA" id="ARBA00041401"/>
    </source>
</evidence>
<accession>A0A9N7V812</accession>
<keyword evidence="7" id="KW-0732">Signal</keyword>
<comment type="function">
    <text evidence="19">Cell-surface glycoprotein having a role in immunoadhesion. Mediates in the adhesion of blood neutrophils in cytokine-activated endothelium through interaction with SELPLG/PSGL1. May have a role in capillary morphogenesis.</text>
</comment>
<evidence type="ECO:0000256" key="11">
    <source>
        <dbReference type="ARBA" id="ARBA00022889"/>
    </source>
</evidence>
<comment type="caution">
    <text evidence="20">Lacks conserved residue(s) required for the propagation of feature annotation.</text>
</comment>
<feature type="disulfide bond" evidence="20">
    <location>
        <begin position="1108"/>
        <end position="1117"/>
    </location>
</feature>
<evidence type="ECO:0000256" key="3">
    <source>
        <dbReference type="ARBA" id="ARBA00022475"/>
    </source>
</evidence>
<dbReference type="Pfam" id="PF00084">
    <property type="entry name" value="Sushi"/>
    <property type="match status" value="14"/>
</dbReference>
<feature type="domain" description="C-type lectin" evidence="24">
    <location>
        <begin position="960"/>
        <end position="1083"/>
    </location>
</feature>
<dbReference type="InterPro" id="IPR002396">
    <property type="entry name" value="Selectin_superfamily"/>
</dbReference>
<feature type="disulfide bond" evidence="21">
    <location>
        <begin position="35"/>
        <end position="62"/>
    </location>
</feature>
<dbReference type="GO" id="GO:0030246">
    <property type="term" value="F:carbohydrate binding"/>
    <property type="evidence" value="ECO:0007669"/>
    <property type="project" value="UniProtKB-KW"/>
</dbReference>
<feature type="domain" description="EGF-like" evidence="23">
    <location>
        <begin position="1083"/>
        <end position="1118"/>
    </location>
</feature>
<feature type="domain" description="Sushi" evidence="25">
    <location>
        <begin position="65"/>
        <end position="128"/>
    </location>
</feature>
<dbReference type="AlphaFoldDB" id="A0A9N7V812"/>
<feature type="disulfide bond" evidence="21">
    <location>
        <begin position="230"/>
        <end position="257"/>
    </location>
</feature>
<sequence>VKCDKEKVTVPYKGSVKCTHKYGNFSFDSSCEYSCEEGYELSMSRPLRCTGSKEWSDQPPTCEAVQCPELSRPEGGSMDCFAPLGPSRYQTTCVFACDEGFVQAGSSSDTLQCEASGRWNATQPSCVAITCQNPEGAPHLITTCSSSSSELRLGSTCSFDCGAGFVLQGADNVQCAGDGRWSRAIPTCKEMECPAPEIPSSGRIFCSLPLSSSASPETPHPLGMVCNFTCDEGHELEGAPSMECDHPGQWSSSPPTCTVVKCDGEEVTVPYKGSVNCTHKYRKFSFDSSCEYSCEEGYELSMSRPLRCTGSKEWSDQPPTCEAVQCPELSRPEGGSMDCFAPLGPSRYQTTCVFACDEGFVQAGSSSDPLQCEASGRWNATQPSCVAITCQNPEGAPHLITTCSSSSSELRLGSTCSFDCGAGFVLQGADTVQCASDGRWSRAIPTCKEMECPAPEIPSSGRIFCSLPLSSSASPETPHPLGMVCNFTCDEGHELEGAPSMECDHPGQWTSSPPTCTVVKCDREEVTVPYKGSVKCTHKYGNFSFDSSCEYSCEEGYELSMSRPLRCTGSKEWSDQPPTCEAVQCPELSRPEGGSMDCFAPLGPSRYQTTCVFACDEGFVQAGSSSDPLQCEASGRWNASQPSCAAITCQNPEGAPHLITTCSSSSSELRLGSTCSFDCGAGFVLQGADTVQCAGDGRWSRAIPTCKEMECPAPEIPSSGRIFCSLPLSSSASPETPHPLGMVCNFTCDEGHELEGAPSMECDHPGQWTSSPPTCTAVQCPELSRPEGGSMDCFAPLGPSRYQTTCVFSCDEGFIQAGSSSDPLQCEASGRWNATQPSCVALSAPSCAPQNTHWMGMSLLNCDRHGNWTGERPTCQASPSKLSAITSGVAAGGALLSGLSLAFWILKRLKLRKDTFELSSNSDIEAPPQVYKNSLDIFNCWLKMQWTLILLLGSSLAETTWGWTYHYSNEFMTWAEARKHCTDNYKDMVVIQSQEENDYLVSLLPNRTGTPYYWIGISKTHMNETWTWLGNNSTWIGNESWAENEPNNNYSTEFCVEIYVNTAKNRGKWNDEKCSNKKSPVCYKAQCNDTACGRGTCRETINSITCHCEPGFKGDRCQTVVECPHPPQSDNRDLSCSEGNQTFNSTCQLKCHLGFMLTGLSTITCGANGDWSGPRPICTSYKHALLAVVGCGALSAVFCVCCCWMKRRKRKKLAQGRQPEEVTCPSSEVHG</sequence>
<keyword evidence="13" id="KW-0325">Glycoprotein</keyword>
<dbReference type="PROSITE" id="PS50041">
    <property type="entry name" value="C_TYPE_LECTIN_2"/>
    <property type="match status" value="1"/>
</dbReference>
<keyword evidence="10" id="KW-0106">Calcium</keyword>
<feature type="disulfide bond" evidence="21">
    <location>
        <begin position="489"/>
        <end position="516"/>
    </location>
</feature>
<keyword evidence="8" id="KW-0430">Lectin</keyword>
<evidence type="ECO:0000256" key="20">
    <source>
        <dbReference type="PROSITE-ProRule" id="PRU00076"/>
    </source>
</evidence>
<feature type="disulfide bond" evidence="21">
    <location>
        <begin position="679"/>
        <end position="706"/>
    </location>
</feature>
<evidence type="ECO:0000256" key="7">
    <source>
        <dbReference type="ARBA" id="ARBA00022729"/>
    </source>
</evidence>
<evidence type="ECO:0000259" key="23">
    <source>
        <dbReference type="PROSITE" id="PS50026"/>
    </source>
</evidence>
<dbReference type="InterPro" id="IPR000742">
    <property type="entry name" value="EGF"/>
</dbReference>
<keyword evidence="12 20" id="KW-1015">Disulfide bond</keyword>
<feature type="disulfide bond" evidence="21">
    <location>
        <begin position="1151"/>
        <end position="1178"/>
    </location>
</feature>
<evidence type="ECO:0000256" key="13">
    <source>
        <dbReference type="ARBA" id="ARBA00023180"/>
    </source>
</evidence>
<dbReference type="GO" id="GO:0046872">
    <property type="term" value="F:metal ion binding"/>
    <property type="evidence" value="ECO:0007669"/>
    <property type="project" value="UniProtKB-KW"/>
</dbReference>
<dbReference type="Gene3D" id="3.10.100.10">
    <property type="entry name" value="Mannose-Binding Protein A, subunit A"/>
    <property type="match status" value="1"/>
</dbReference>
<dbReference type="PANTHER" id="PTHR19325">
    <property type="entry name" value="COMPLEMENT COMPONENT-RELATED SUSHI DOMAIN-CONTAINING"/>
    <property type="match status" value="1"/>
</dbReference>
<dbReference type="SMART" id="SM00034">
    <property type="entry name" value="CLECT"/>
    <property type="match status" value="1"/>
</dbReference>
<comment type="subunit">
    <text evidence="14">Interacts with SELPLG/PSGL1 and PODXL2 through the sialyl Lewis X epitope. SELPLG sulfation appears not to be required for this interaction.</text>
</comment>
<evidence type="ECO:0000256" key="15">
    <source>
        <dbReference type="ARBA" id="ARBA00040812"/>
    </source>
</evidence>
<evidence type="ECO:0000256" key="1">
    <source>
        <dbReference type="ARBA" id="ARBA00004251"/>
    </source>
</evidence>
<keyword evidence="11" id="KW-0130">Cell adhesion</keyword>
<dbReference type="InterPro" id="IPR001304">
    <property type="entry name" value="C-type_lectin-like"/>
</dbReference>
<organism evidence="26 27">
    <name type="scientific">Pleuronectes platessa</name>
    <name type="common">European plaice</name>
    <dbReference type="NCBI Taxonomy" id="8262"/>
    <lineage>
        <taxon>Eukaryota</taxon>
        <taxon>Metazoa</taxon>
        <taxon>Chordata</taxon>
        <taxon>Craniata</taxon>
        <taxon>Vertebrata</taxon>
        <taxon>Euteleostomi</taxon>
        <taxon>Actinopterygii</taxon>
        <taxon>Neopterygii</taxon>
        <taxon>Teleostei</taxon>
        <taxon>Neoteleostei</taxon>
        <taxon>Acanthomorphata</taxon>
        <taxon>Carangaria</taxon>
        <taxon>Pleuronectiformes</taxon>
        <taxon>Pleuronectoidei</taxon>
        <taxon>Pleuronectidae</taxon>
        <taxon>Pleuronectes</taxon>
    </lineage>
</organism>
<comment type="similarity">
    <text evidence="2">Belongs to the selectin/LECAM family.</text>
</comment>
<feature type="non-terminal residue" evidence="26">
    <location>
        <position position="1"/>
    </location>
</feature>
<feature type="domain" description="Sushi" evidence="25">
    <location>
        <begin position="129"/>
        <end position="190"/>
    </location>
</feature>
<protein>
    <recommendedName>
        <fullName evidence="15">E-selectin</fullName>
    </recommendedName>
    <alternativeName>
        <fullName evidence="16">CD62 antigen-like family member E</fullName>
    </alternativeName>
    <alternativeName>
        <fullName evidence="17">Endothelial leukocyte adhesion molecule 1</fullName>
    </alternativeName>
    <alternativeName>
        <fullName evidence="18">Leukocyte-endothelial cell adhesion molecule 2</fullName>
    </alternativeName>
</protein>
<dbReference type="EMBL" id="CADEAL010003391">
    <property type="protein sequence ID" value="CAB1444490.1"/>
    <property type="molecule type" value="Genomic_DNA"/>
</dbReference>
<evidence type="ECO:0000256" key="21">
    <source>
        <dbReference type="PROSITE-ProRule" id="PRU00302"/>
    </source>
</evidence>
<dbReference type="Proteomes" id="UP001153269">
    <property type="component" value="Unassembled WGS sequence"/>
</dbReference>
<evidence type="ECO:0000256" key="12">
    <source>
        <dbReference type="ARBA" id="ARBA00023157"/>
    </source>
</evidence>
<comment type="subcellular location">
    <subcellularLocation>
        <location evidence="1">Cell membrane</location>
        <topology evidence="1">Single-pass type I membrane protein</topology>
    </subcellularLocation>
</comment>
<dbReference type="InterPro" id="IPR016186">
    <property type="entry name" value="C-type_lectin-like/link_sf"/>
</dbReference>
<evidence type="ECO:0000256" key="22">
    <source>
        <dbReference type="SAM" id="Phobius"/>
    </source>
</evidence>
<evidence type="ECO:0000313" key="27">
    <source>
        <dbReference type="Proteomes" id="UP001153269"/>
    </source>
</evidence>
<evidence type="ECO:0000256" key="5">
    <source>
        <dbReference type="ARBA" id="ARBA00022659"/>
    </source>
</evidence>
<evidence type="ECO:0000256" key="10">
    <source>
        <dbReference type="ARBA" id="ARBA00022837"/>
    </source>
</evidence>
<dbReference type="SUPFAM" id="SSF57196">
    <property type="entry name" value="EGF/Laminin"/>
    <property type="match status" value="1"/>
</dbReference>
<dbReference type="SUPFAM" id="SSF56436">
    <property type="entry name" value="C-type lectin-like"/>
    <property type="match status" value="1"/>
</dbReference>
<feature type="domain" description="Sushi" evidence="25">
    <location>
        <begin position="709"/>
        <end position="777"/>
    </location>
</feature>
<evidence type="ECO:0000256" key="19">
    <source>
        <dbReference type="ARBA" id="ARBA00045695"/>
    </source>
</evidence>
<dbReference type="PRINTS" id="PR00343">
    <property type="entry name" value="SELECTIN"/>
</dbReference>
<dbReference type="CDD" id="cd00033">
    <property type="entry name" value="CCP"/>
    <property type="match status" value="14"/>
</dbReference>
<feature type="disulfide bond" evidence="21">
    <location>
        <begin position="748"/>
        <end position="775"/>
    </location>
</feature>
<comment type="caution">
    <text evidence="26">The sequence shown here is derived from an EMBL/GenBank/DDBJ whole genome shotgun (WGS) entry which is preliminary data.</text>
</comment>
<evidence type="ECO:0000259" key="25">
    <source>
        <dbReference type="PROSITE" id="PS50923"/>
    </source>
</evidence>
<feature type="domain" description="Sushi" evidence="25">
    <location>
        <begin position="778"/>
        <end position="841"/>
    </location>
</feature>
<feature type="domain" description="Sushi" evidence="25">
    <location>
        <begin position="647"/>
        <end position="708"/>
    </location>
</feature>
<dbReference type="Pfam" id="PF00059">
    <property type="entry name" value="Lectin_C"/>
    <property type="match status" value="1"/>
</dbReference>
<feature type="disulfide bond" evidence="21">
    <location>
        <begin position="294"/>
        <end position="321"/>
    </location>
</feature>
<feature type="disulfide bond" evidence="21">
    <location>
        <begin position="553"/>
        <end position="580"/>
    </location>
</feature>
<evidence type="ECO:0000256" key="2">
    <source>
        <dbReference type="ARBA" id="ARBA00007360"/>
    </source>
</evidence>
<evidence type="ECO:0000256" key="8">
    <source>
        <dbReference type="ARBA" id="ARBA00022734"/>
    </source>
</evidence>
<dbReference type="FunFam" id="2.10.70.10:FF:000001">
    <property type="entry name" value="Selectin P"/>
    <property type="match status" value="7"/>
</dbReference>
<evidence type="ECO:0000256" key="4">
    <source>
        <dbReference type="ARBA" id="ARBA00022536"/>
    </source>
</evidence>
<feature type="domain" description="Sushi" evidence="25">
    <location>
        <begin position="519"/>
        <end position="582"/>
    </location>
</feature>
<proteinExistence type="inferred from homology"/>
<feature type="disulfide bond" evidence="20">
    <location>
        <begin position="1087"/>
        <end position="1097"/>
    </location>
</feature>
<evidence type="ECO:0000313" key="26">
    <source>
        <dbReference type="EMBL" id="CAB1444490.1"/>
    </source>
</evidence>
<dbReference type="PROSITE" id="PS00022">
    <property type="entry name" value="EGF_1"/>
    <property type="match status" value="1"/>
</dbReference>
<keyword evidence="5 21" id="KW-0768">Sushi</keyword>
<dbReference type="SMART" id="SM00032">
    <property type="entry name" value="CCP"/>
    <property type="match status" value="14"/>
</dbReference>
<keyword evidence="3" id="KW-1003">Cell membrane</keyword>
<feature type="transmembrane region" description="Helical" evidence="22">
    <location>
        <begin position="1184"/>
        <end position="1205"/>
    </location>
</feature>
<feature type="domain" description="Sushi" evidence="25">
    <location>
        <begin position="191"/>
        <end position="259"/>
    </location>
</feature>
<keyword evidence="27" id="KW-1185">Reference proteome</keyword>
<feature type="domain" description="Sushi" evidence="25">
    <location>
        <begin position="1"/>
        <end position="64"/>
    </location>
</feature>
<feature type="domain" description="Sushi" evidence="25">
    <location>
        <begin position="260"/>
        <end position="323"/>
    </location>
</feature>
<gene>
    <name evidence="26" type="ORF">PLEPLA_LOCUS32206</name>
</gene>
<keyword evidence="6" id="KW-0479">Metal-binding</keyword>
<evidence type="ECO:0000256" key="9">
    <source>
        <dbReference type="ARBA" id="ARBA00022737"/>
    </source>
</evidence>
<feature type="domain" description="Sushi" evidence="25">
    <location>
        <begin position="388"/>
        <end position="449"/>
    </location>
</feature>
<evidence type="ECO:0000256" key="14">
    <source>
        <dbReference type="ARBA" id="ARBA00038738"/>
    </source>
</evidence>
<keyword evidence="4 20" id="KW-0245">EGF-like domain</keyword>
<dbReference type="Gene3D" id="2.10.70.10">
    <property type="entry name" value="Complement Module, domain 1"/>
    <property type="match status" value="14"/>
</dbReference>
<dbReference type="InterPro" id="IPR016187">
    <property type="entry name" value="CTDL_fold"/>
</dbReference>
<feature type="transmembrane region" description="Helical" evidence="22">
    <location>
        <begin position="882"/>
        <end position="906"/>
    </location>
</feature>
<feature type="domain" description="Sushi" evidence="25">
    <location>
        <begin position="450"/>
        <end position="518"/>
    </location>
</feature>
<keyword evidence="22" id="KW-1133">Transmembrane helix</keyword>
<feature type="disulfide bond" evidence="21">
    <location>
        <begin position="161"/>
        <end position="188"/>
    </location>
</feature>
<dbReference type="PROSITE" id="PS50923">
    <property type="entry name" value="SUSHI"/>
    <property type="match status" value="14"/>
</dbReference>
<keyword evidence="22" id="KW-0472">Membrane</keyword>
<reference evidence="26" key="1">
    <citation type="submission" date="2020-03" db="EMBL/GenBank/DDBJ databases">
        <authorList>
            <person name="Weist P."/>
        </authorList>
    </citation>
    <scope>NUCLEOTIDE SEQUENCE</scope>
</reference>
<dbReference type="InterPro" id="IPR035976">
    <property type="entry name" value="Sushi/SCR/CCP_sf"/>
</dbReference>
<evidence type="ECO:0000259" key="24">
    <source>
        <dbReference type="PROSITE" id="PS50041"/>
    </source>
</evidence>
<dbReference type="PROSITE" id="PS50026">
    <property type="entry name" value="EGF_3"/>
    <property type="match status" value="1"/>
</dbReference>
<dbReference type="InterPro" id="IPR050350">
    <property type="entry name" value="Compl-Cell_Adhes-Reg"/>
</dbReference>
<feature type="disulfide bond" evidence="21">
    <location>
        <begin position="420"/>
        <end position="447"/>
    </location>
</feature>
<feature type="domain" description="Sushi" evidence="25">
    <location>
        <begin position="1121"/>
        <end position="1180"/>
    </location>
</feature>
<dbReference type="PANTHER" id="PTHR19325:SF493">
    <property type="entry name" value="E-SELECTIN"/>
    <property type="match status" value="1"/>
</dbReference>
<name>A0A9N7V812_PLEPL</name>
<dbReference type="GO" id="GO:0005886">
    <property type="term" value="C:plasma membrane"/>
    <property type="evidence" value="ECO:0007669"/>
    <property type="project" value="UniProtKB-SubCell"/>
</dbReference>
<evidence type="ECO:0000256" key="17">
    <source>
        <dbReference type="ARBA" id="ARBA00042113"/>
    </source>
</evidence>
<feature type="domain" description="Sushi" evidence="25">
    <location>
        <begin position="324"/>
        <end position="387"/>
    </location>
</feature>
<dbReference type="GO" id="GO:0007155">
    <property type="term" value="P:cell adhesion"/>
    <property type="evidence" value="ECO:0007669"/>
    <property type="project" value="UniProtKB-KW"/>
</dbReference>
<evidence type="ECO:0000256" key="6">
    <source>
        <dbReference type="ARBA" id="ARBA00022723"/>
    </source>
</evidence>